<dbReference type="Pfam" id="PF08706">
    <property type="entry name" value="D5_N"/>
    <property type="match status" value="1"/>
</dbReference>
<feature type="region of interest" description="Disordered" evidence="4">
    <location>
        <begin position="590"/>
        <end position="618"/>
    </location>
</feature>
<dbReference type="PROSITE" id="PS51206">
    <property type="entry name" value="SF3_HELICASE_1"/>
    <property type="match status" value="1"/>
</dbReference>
<dbReference type="NCBIfam" id="TIGR01613">
    <property type="entry name" value="primase_Cterm"/>
    <property type="match status" value="1"/>
</dbReference>
<keyword evidence="1" id="KW-0547">Nucleotide-binding</keyword>
<dbReference type="InterPro" id="IPR051620">
    <property type="entry name" value="ORF904-like_C"/>
</dbReference>
<dbReference type="GO" id="GO:0004386">
    <property type="term" value="F:helicase activity"/>
    <property type="evidence" value="ECO:0007669"/>
    <property type="project" value="UniProtKB-KW"/>
</dbReference>
<feature type="domain" description="SF3 helicase" evidence="5">
    <location>
        <begin position="293"/>
        <end position="454"/>
    </location>
</feature>
<dbReference type="InterPro" id="IPR045455">
    <property type="entry name" value="NrS-1_pol-like_helicase"/>
</dbReference>
<accession>A0A1G7GR15</accession>
<dbReference type="GO" id="GO:0016787">
    <property type="term" value="F:hydrolase activity"/>
    <property type="evidence" value="ECO:0007669"/>
    <property type="project" value="UniProtKB-KW"/>
</dbReference>
<dbReference type="PANTHER" id="PTHR35372">
    <property type="entry name" value="ATP BINDING PROTEIN-RELATED"/>
    <property type="match status" value="1"/>
</dbReference>
<dbReference type="GO" id="GO:0005524">
    <property type="term" value="F:ATP binding"/>
    <property type="evidence" value="ECO:0007669"/>
    <property type="project" value="UniProtKB-KW"/>
</dbReference>
<evidence type="ECO:0000256" key="1">
    <source>
        <dbReference type="ARBA" id="ARBA00022741"/>
    </source>
</evidence>
<keyword evidence="3" id="KW-0067">ATP-binding</keyword>
<dbReference type="InterPro" id="IPR014015">
    <property type="entry name" value="Helicase_SF3_DNA-vir"/>
</dbReference>
<evidence type="ECO:0000256" key="3">
    <source>
        <dbReference type="ARBA" id="ARBA00022840"/>
    </source>
</evidence>
<dbReference type="InterPro" id="IPR006500">
    <property type="entry name" value="Helicase_put_C_phage/plasmid"/>
</dbReference>
<protein>
    <submittedName>
        <fullName evidence="6">Putative DNA primase/helicase</fullName>
    </submittedName>
</protein>
<dbReference type="PANTHER" id="PTHR35372:SF2">
    <property type="entry name" value="SF3 HELICASE DOMAIN-CONTAINING PROTEIN"/>
    <property type="match status" value="1"/>
</dbReference>
<dbReference type="SMART" id="SM00885">
    <property type="entry name" value="D5_N"/>
    <property type="match status" value="1"/>
</dbReference>
<dbReference type="Gene3D" id="3.40.50.300">
    <property type="entry name" value="P-loop containing nucleotide triphosphate hydrolases"/>
    <property type="match status" value="1"/>
</dbReference>
<feature type="compositionally biased region" description="Basic and acidic residues" evidence="4">
    <location>
        <begin position="1"/>
        <end position="17"/>
    </location>
</feature>
<dbReference type="EMBL" id="FNAT01000005">
    <property type="protein sequence ID" value="SDE90531.1"/>
    <property type="molecule type" value="Genomic_DNA"/>
</dbReference>
<keyword evidence="2" id="KW-0378">Hydrolase</keyword>
<evidence type="ECO:0000259" key="5">
    <source>
        <dbReference type="PROSITE" id="PS51206"/>
    </source>
</evidence>
<dbReference type="RefSeq" id="WP_090113151.1">
    <property type="nucleotide sequence ID" value="NZ_FNAT01000005.1"/>
</dbReference>
<evidence type="ECO:0000256" key="2">
    <source>
        <dbReference type="ARBA" id="ARBA00022801"/>
    </source>
</evidence>
<organism evidence="6 7">
    <name type="scientific">Limimaricola pyoseonensis</name>
    <dbReference type="NCBI Taxonomy" id="521013"/>
    <lineage>
        <taxon>Bacteria</taxon>
        <taxon>Pseudomonadati</taxon>
        <taxon>Pseudomonadota</taxon>
        <taxon>Alphaproteobacteria</taxon>
        <taxon>Rhodobacterales</taxon>
        <taxon>Paracoccaceae</taxon>
        <taxon>Limimaricola</taxon>
    </lineage>
</organism>
<dbReference type="SUPFAM" id="SSF52540">
    <property type="entry name" value="P-loop containing nucleoside triphosphate hydrolases"/>
    <property type="match status" value="1"/>
</dbReference>
<reference evidence="7" key="1">
    <citation type="submission" date="2016-10" db="EMBL/GenBank/DDBJ databases">
        <authorList>
            <person name="Varghese N."/>
            <person name="Submissions S."/>
        </authorList>
    </citation>
    <scope>NUCLEOTIDE SEQUENCE [LARGE SCALE GENOMIC DNA]</scope>
    <source>
        <strain evidence="7">DSM 21424</strain>
    </source>
</reference>
<dbReference type="STRING" id="521013.SAMN04488567_2887"/>
<feature type="region of interest" description="Disordered" evidence="4">
    <location>
        <begin position="1"/>
        <end position="60"/>
    </location>
</feature>
<dbReference type="InterPro" id="IPR014818">
    <property type="entry name" value="Phage/plasmid_primase_P4_C"/>
</dbReference>
<feature type="compositionally biased region" description="Low complexity" evidence="4">
    <location>
        <begin position="599"/>
        <end position="618"/>
    </location>
</feature>
<dbReference type="InterPro" id="IPR027417">
    <property type="entry name" value="P-loop_NTPase"/>
</dbReference>
<gene>
    <name evidence="6" type="ORF">SAMN04488567_2887</name>
</gene>
<keyword evidence="6" id="KW-0347">Helicase</keyword>
<evidence type="ECO:0000313" key="6">
    <source>
        <dbReference type="EMBL" id="SDE90531.1"/>
    </source>
</evidence>
<dbReference type="Pfam" id="PF19263">
    <property type="entry name" value="DUF5906"/>
    <property type="match status" value="1"/>
</dbReference>
<sequence>MTDETDPLREVRDRIASAEEVDMGGVPTAAETLDPDCDAGDPQGQAPGDPNDPGRPDDTPALEIEGSAYPLNDVGNGRRFVLYHGSDVVQVPRVGWFGWDGARWAQDSNGLAVRRLAQSVSDRMLEEVRFLALDDWERQRLDALPAAEAEVRRLRAIEDRTDEDEAALAAAHQKVNAAVAVKKALGKRKTEHRTFAKSTGNTGKIDAMLTEAGVTLSKTLDELDADPLAINTASGTLHFVVHEAKGQPKRAAWEMRDHDREDYLTKCMPVEHDPEAKAPLFDAFLRRVQPDPQIRGFLQRWFALSMTGVVVQNLVFFYGHGANGKSVLVDLMARMMGDYSATAKIESLTGQSKRGGADATPDLIPLMGARMVRASEPEQGERLKEGTIKELTGGEPILVRALREDFVEVNPKFKLVISGNHKPEIRGTDDGIWRRVLLVLFGVQIPEEERDPHLGRKLWEERAGILNWLIEGLEDYLELGLQVPESVAEATRAYREESDPVGSFLDQCCEVTGNPEAFTRTKDLVTAFNYWMDERGDSQWTPRTVQLRLKSKADHYRDRRSGLTFTDGKRSIAGYRGLLLSDEFKNRMAAGADTGSYGGPPASSSSSGAPADWAPDPY</sequence>
<evidence type="ECO:0000313" key="7">
    <source>
        <dbReference type="Proteomes" id="UP000198922"/>
    </source>
</evidence>
<dbReference type="OrthoDB" id="9763644at2"/>
<keyword evidence="7" id="KW-1185">Reference proteome</keyword>
<proteinExistence type="predicted"/>
<dbReference type="Proteomes" id="UP000198922">
    <property type="component" value="Unassembled WGS sequence"/>
</dbReference>
<evidence type="ECO:0000256" key="4">
    <source>
        <dbReference type="SAM" id="MobiDB-lite"/>
    </source>
</evidence>
<name>A0A1G7GR15_9RHOB</name>
<dbReference type="AlphaFoldDB" id="A0A1G7GR15"/>